<keyword evidence="1" id="KW-0732">Signal</keyword>
<dbReference type="Proteomes" id="UP000196536">
    <property type="component" value="Unassembled WGS sequence"/>
</dbReference>
<feature type="chain" id="PRO_5012894077" evidence="1">
    <location>
        <begin position="20"/>
        <end position="177"/>
    </location>
</feature>
<evidence type="ECO:0000256" key="1">
    <source>
        <dbReference type="SAM" id="SignalP"/>
    </source>
</evidence>
<accession>A0A1Z9YV15</accession>
<evidence type="ECO:0000313" key="3">
    <source>
        <dbReference type="Proteomes" id="UP000196536"/>
    </source>
</evidence>
<proteinExistence type="predicted"/>
<comment type="caution">
    <text evidence="2">The sequence shown here is derived from an EMBL/GenBank/DDBJ whole genome shotgun (WGS) entry which is preliminary data.</text>
</comment>
<dbReference type="EMBL" id="NEXX01000006">
    <property type="protein sequence ID" value="OUY06050.1"/>
    <property type="molecule type" value="Genomic_DNA"/>
</dbReference>
<organism evidence="2 3">
    <name type="scientific">Acinetobacter populi</name>
    <dbReference type="NCBI Taxonomy" id="1582270"/>
    <lineage>
        <taxon>Bacteria</taxon>
        <taxon>Pseudomonadati</taxon>
        <taxon>Pseudomonadota</taxon>
        <taxon>Gammaproteobacteria</taxon>
        <taxon>Moraxellales</taxon>
        <taxon>Moraxellaceae</taxon>
        <taxon>Acinetobacter</taxon>
    </lineage>
</organism>
<feature type="signal peptide" evidence="1">
    <location>
        <begin position="1"/>
        <end position="19"/>
    </location>
</feature>
<keyword evidence="3" id="KW-1185">Reference proteome</keyword>
<dbReference type="AlphaFoldDB" id="A0A1Z9YV15"/>
<protein>
    <submittedName>
        <fullName evidence="2">Uncharacterized protein</fullName>
    </submittedName>
</protein>
<gene>
    <name evidence="2" type="ORF">CAP51_15200</name>
</gene>
<reference evidence="2 3" key="1">
    <citation type="submission" date="2017-05" db="EMBL/GenBank/DDBJ databases">
        <title>Acinetobacter populi ANC 5415 (= PBJ7), whole genome shotgun sequencing project.</title>
        <authorList>
            <person name="Nemec A."/>
            <person name="Radolfova-Krizova L."/>
        </authorList>
    </citation>
    <scope>NUCLEOTIDE SEQUENCE [LARGE SCALE GENOMIC DNA]</scope>
    <source>
        <strain evidence="2 3">PBJ7</strain>
    </source>
</reference>
<sequence length="177" mass="19240">MKKTGLLLLALMVTGTTQAKLSDFLPTLPEAKLKERSAEAKQGYVGFGMTQKLLHVNAEWVNPYGIAYAKVGAFINGDNEIGAQLGFRYPYFLTGTDLNGYYFGAYAGHLDNVSVDGKFYQRLGGGVDLAYVLLDKERISSFSVGVGAAEKVVGKNGSKKPTEPQLQFAYSLSFDVF</sequence>
<name>A0A1Z9YV15_9GAMM</name>
<evidence type="ECO:0000313" key="2">
    <source>
        <dbReference type="EMBL" id="OUY06050.1"/>
    </source>
</evidence>
<dbReference type="RefSeq" id="WP_425426823.1">
    <property type="nucleotide sequence ID" value="NZ_NEXX01000006.1"/>
</dbReference>